<proteinExistence type="evidence at transcript level"/>
<protein>
    <submittedName>
        <fullName evidence="3">Beta-hairpin-type antibacterial peptide</fullName>
    </submittedName>
</protein>
<dbReference type="AlphaFoldDB" id="A0A0A7BZ30"/>
<name>A0A0A7BZ30_DROVI</name>
<evidence type="ECO:0000256" key="1">
    <source>
        <dbReference type="SAM" id="MobiDB-lite"/>
    </source>
</evidence>
<organism evidence="3">
    <name type="scientific">Drosophila virilis</name>
    <name type="common">Fruit fly</name>
    <dbReference type="NCBI Taxonomy" id="7244"/>
    <lineage>
        <taxon>Eukaryota</taxon>
        <taxon>Metazoa</taxon>
        <taxon>Ecdysozoa</taxon>
        <taxon>Arthropoda</taxon>
        <taxon>Hexapoda</taxon>
        <taxon>Insecta</taxon>
        <taxon>Pterygota</taxon>
        <taxon>Neoptera</taxon>
        <taxon>Endopterygota</taxon>
        <taxon>Diptera</taxon>
        <taxon>Brachycera</taxon>
        <taxon>Muscomorpha</taxon>
        <taxon>Ephydroidea</taxon>
        <taxon>Drosophilidae</taxon>
        <taxon>Drosophila</taxon>
    </lineage>
</organism>
<evidence type="ECO:0000313" key="3">
    <source>
        <dbReference type="EMBL" id="AHW49173.1"/>
    </source>
</evidence>
<evidence type="ECO:0000256" key="2">
    <source>
        <dbReference type="SAM" id="SignalP"/>
    </source>
</evidence>
<feature type="compositionally biased region" description="Acidic residues" evidence="1">
    <location>
        <begin position="30"/>
        <end position="40"/>
    </location>
</feature>
<feature type="signal peptide" evidence="2">
    <location>
        <begin position="1"/>
        <end position="15"/>
    </location>
</feature>
<accession>A0A0A7BZ30</accession>
<keyword evidence="2" id="KW-0732">Signal</keyword>
<reference evidence="3" key="1">
    <citation type="submission" date="2013-12" db="EMBL/GenBank/DDBJ databases">
        <title>cDNA cloning of an insect beta-hairpin-type antibacterial peptide gene (DvBH) from Drosophila virilis.</title>
        <authorList>
            <person name="Zhu S."/>
            <person name="Gao B."/>
        </authorList>
    </citation>
    <scope>NUCLEOTIDE SEQUENCE</scope>
</reference>
<feature type="chain" id="PRO_5013311644" evidence="2">
    <location>
        <begin position="16"/>
        <end position="94"/>
    </location>
</feature>
<dbReference type="EMBL" id="KF971895">
    <property type="protein sequence ID" value="AHW49173.1"/>
    <property type="molecule type" value="mRNA"/>
</dbReference>
<feature type="region of interest" description="Disordered" evidence="1">
    <location>
        <begin position="17"/>
        <end position="46"/>
    </location>
</feature>
<sequence length="94" mass="10241">MILSVLAMLTALALAQPVTPEPTELKDPESNDGQEVDQAEIDSAGPSDVEAAVAQLLRQEAARDVAATESHSRQKRAVCRCYRRARNAIVCYCR</sequence>